<dbReference type="PRINTS" id="PR00344">
    <property type="entry name" value="BCTRLSENSOR"/>
</dbReference>
<keyword evidence="7" id="KW-0547">Nucleotide-binding</keyword>
<keyword evidence="16" id="KW-0812">Transmembrane</keyword>
<dbReference type="Proteomes" id="UP000717624">
    <property type="component" value="Unassembled WGS sequence"/>
</dbReference>
<evidence type="ECO:0000256" key="10">
    <source>
        <dbReference type="ARBA" id="ARBA00023012"/>
    </source>
</evidence>
<dbReference type="InterPro" id="IPR005467">
    <property type="entry name" value="His_kinase_dom"/>
</dbReference>
<comment type="subcellular location">
    <subcellularLocation>
        <location evidence="2">Cell membrane</location>
    </subcellularLocation>
</comment>
<dbReference type="InterPro" id="IPR003594">
    <property type="entry name" value="HATPase_dom"/>
</dbReference>
<evidence type="ECO:0000256" key="4">
    <source>
        <dbReference type="ARBA" id="ARBA00022475"/>
    </source>
</evidence>
<dbReference type="Gene3D" id="1.10.287.130">
    <property type="match status" value="1"/>
</dbReference>
<dbReference type="GO" id="GO:0000155">
    <property type="term" value="F:phosphorelay sensor kinase activity"/>
    <property type="evidence" value="ECO:0007669"/>
    <property type="project" value="InterPro"/>
</dbReference>
<dbReference type="RefSeq" id="WP_204518876.1">
    <property type="nucleotide sequence ID" value="NZ_BAABIN010000014.1"/>
</dbReference>
<dbReference type="InterPro" id="IPR011623">
    <property type="entry name" value="7TMR_DISM_rcpt_extracell_dom1"/>
</dbReference>
<dbReference type="EC" id="2.7.13.3" evidence="3"/>
<dbReference type="Gene3D" id="2.60.120.260">
    <property type="entry name" value="Galactose-binding domain-like"/>
    <property type="match status" value="1"/>
</dbReference>
<evidence type="ECO:0000256" key="6">
    <source>
        <dbReference type="ARBA" id="ARBA00022679"/>
    </source>
</evidence>
<feature type="transmembrane region" description="Helical" evidence="16">
    <location>
        <begin position="365"/>
        <end position="386"/>
    </location>
</feature>
<evidence type="ECO:0000256" key="7">
    <source>
        <dbReference type="ARBA" id="ARBA00022741"/>
    </source>
</evidence>
<dbReference type="InterPro" id="IPR008979">
    <property type="entry name" value="Galactose-bd-like_sf"/>
</dbReference>
<feature type="transmembrane region" description="Helical" evidence="16">
    <location>
        <begin position="276"/>
        <end position="296"/>
    </location>
</feature>
<dbReference type="Pfam" id="PF00072">
    <property type="entry name" value="Response_reg"/>
    <property type="match status" value="1"/>
</dbReference>
<evidence type="ECO:0000259" key="17">
    <source>
        <dbReference type="PROSITE" id="PS50109"/>
    </source>
</evidence>
<feature type="domain" description="Response regulatory" evidence="18">
    <location>
        <begin position="713"/>
        <end position="830"/>
    </location>
</feature>
<dbReference type="InterPro" id="IPR001789">
    <property type="entry name" value="Sig_transdc_resp-reg_receiver"/>
</dbReference>
<dbReference type="Pfam" id="PF07695">
    <property type="entry name" value="7TMR-DISM_7TM"/>
    <property type="match status" value="1"/>
</dbReference>
<evidence type="ECO:0000256" key="5">
    <source>
        <dbReference type="ARBA" id="ARBA00022553"/>
    </source>
</evidence>
<dbReference type="PANTHER" id="PTHR43047">
    <property type="entry name" value="TWO-COMPONENT HISTIDINE PROTEIN KINASE"/>
    <property type="match status" value="1"/>
</dbReference>
<dbReference type="CDD" id="cd17574">
    <property type="entry name" value="REC_OmpR"/>
    <property type="match status" value="1"/>
</dbReference>
<dbReference type="SMART" id="SM00448">
    <property type="entry name" value="REC"/>
    <property type="match status" value="1"/>
</dbReference>
<dbReference type="GO" id="GO:0009927">
    <property type="term" value="F:histidine phosphotransfer kinase activity"/>
    <property type="evidence" value="ECO:0007669"/>
    <property type="project" value="TreeGrafter"/>
</dbReference>
<dbReference type="Pfam" id="PF00512">
    <property type="entry name" value="HisKA"/>
    <property type="match status" value="1"/>
</dbReference>
<proteinExistence type="predicted"/>
<keyword evidence="12" id="KW-0238">DNA-binding</keyword>
<dbReference type="GO" id="GO:0005524">
    <property type="term" value="F:ATP binding"/>
    <property type="evidence" value="ECO:0007669"/>
    <property type="project" value="UniProtKB-KW"/>
</dbReference>
<dbReference type="InterPro" id="IPR004358">
    <property type="entry name" value="Sig_transdc_His_kin-like_C"/>
</dbReference>
<feature type="transmembrane region" description="Helical" evidence="16">
    <location>
        <begin position="303"/>
        <end position="325"/>
    </location>
</feature>
<comment type="catalytic activity">
    <reaction evidence="1">
        <text>ATP + protein L-histidine = ADP + protein N-phospho-L-histidine.</text>
        <dbReference type="EC" id="2.7.13.3"/>
    </reaction>
</comment>
<dbReference type="GO" id="GO:0005886">
    <property type="term" value="C:plasma membrane"/>
    <property type="evidence" value="ECO:0007669"/>
    <property type="project" value="UniProtKB-SubCell"/>
</dbReference>
<keyword evidence="10" id="KW-0902">Two-component regulatory system</keyword>
<dbReference type="PROSITE" id="PS50109">
    <property type="entry name" value="HIS_KIN"/>
    <property type="match status" value="2"/>
</dbReference>
<protein>
    <recommendedName>
        <fullName evidence="3">histidine kinase</fullName>
        <ecNumber evidence="3">2.7.13.3</ecNumber>
    </recommendedName>
</protein>
<dbReference type="FunFam" id="3.40.50.2300:FF:000001">
    <property type="entry name" value="DNA-binding response regulator PhoB"/>
    <property type="match status" value="1"/>
</dbReference>
<feature type="transmembrane region" description="Helical" evidence="16">
    <location>
        <begin position="337"/>
        <end position="358"/>
    </location>
</feature>
<evidence type="ECO:0000256" key="12">
    <source>
        <dbReference type="ARBA" id="ARBA00023125"/>
    </source>
</evidence>
<dbReference type="PANTHER" id="PTHR43047:SF72">
    <property type="entry name" value="OSMOSENSING HISTIDINE PROTEIN KINASE SLN1"/>
    <property type="match status" value="1"/>
</dbReference>
<feature type="domain" description="Histidine kinase" evidence="17">
    <location>
        <begin position="941"/>
        <end position="1041"/>
    </location>
</feature>
<dbReference type="InterPro" id="IPR036890">
    <property type="entry name" value="HATPase_C_sf"/>
</dbReference>
<keyword evidence="16" id="KW-1133">Transmembrane helix</keyword>
<organism evidence="19 20">
    <name type="scientific">Brevibacillus fulvus</name>
    <dbReference type="NCBI Taxonomy" id="1125967"/>
    <lineage>
        <taxon>Bacteria</taxon>
        <taxon>Bacillati</taxon>
        <taxon>Bacillota</taxon>
        <taxon>Bacilli</taxon>
        <taxon>Bacillales</taxon>
        <taxon>Paenibacillaceae</taxon>
        <taxon>Brevibacillus</taxon>
    </lineage>
</organism>
<accession>A0A938Y382</accession>
<dbReference type="InterPro" id="IPR036097">
    <property type="entry name" value="HisK_dim/P_sf"/>
</dbReference>
<evidence type="ECO:0000256" key="13">
    <source>
        <dbReference type="ARBA" id="ARBA00023136"/>
    </source>
</evidence>
<dbReference type="InterPro" id="IPR011006">
    <property type="entry name" value="CheY-like_superfamily"/>
</dbReference>
<keyword evidence="4" id="KW-1003">Cell membrane</keyword>
<dbReference type="Pfam" id="PF02518">
    <property type="entry name" value="HATPase_c"/>
    <property type="match status" value="2"/>
</dbReference>
<name>A0A938Y382_9BACL</name>
<evidence type="ECO:0000256" key="15">
    <source>
        <dbReference type="PROSITE-ProRule" id="PRU00169"/>
    </source>
</evidence>
<feature type="transmembrane region" description="Helical" evidence="16">
    <location>
        <begin position="211"/>
        <end position="231"/>
    </location>
</feature>
<dbReference type="Gene3D" id="3.30.565.10">
    <property type="entry name" value="Histidine kinase-like ATPase, C-terminal domain"/>
    <property type="match status" value="2"/>
</dbReference>
<evidence type="ECO:0000256" key="8">
    <source>
        <dbReference type="ARBA" id="ARBA00022777"/>
    </source>
</evidence>
<evidence type="ECO:0000256" key="9">
    <source>
        <dbReference type="ARBA" id="ARBA00022840"/>
    </source>
</evidence>
<keyword evidence="5 15" id="KW-0597">Phosphoprotein</keyword>
<comment type="caution">
    <text evidence="19">The sequence shown here is derived from an EMBL/GenBank/DDBJ whole genome shotgun (WGS) entry which is preliminary data.</text>
</comment>
<evidence type="ECO:0000256" key="2">
    <source>
        <dbReference type="ARBA" id="ARBA00004236"/>
    </source>
</evidence>
<dbReference type="CDD" id="cd16922">
    <property type="entry name" value="HATPase_EvgS-ArcB-TorS-like"/>
    <property type="match status" value="1"/>
</dbReference>
<dbReference type="SMART" id="SM00387">
    <property type="entry name" value="HATPase_c"/>
    <property type="match status" value="2"/>
</dbReference>
<dbReference type="FunFam" id="3.30.565.10:FF:000023">
    <property type="entry name" value="PAS domain-containing sensor histidine kinase"/>
    <property type="match status" value="1"/>
</dbReference>
<keyword evidence="8 19" id="KW-0418">Kinase</keyword>
<dbReference type="SUPFAM" id="SSF52172">
    <property type="entry name" value="CheY-like"/>
    <property type="match status" value="1"/>
</dbReference>
<dbReference type="AlphaFoldDB" id="A0A938Y382"/>
<dbReference type="Gene3D" id="3.40.50.2300">
    <property type="match status" value="1"/>
</dbReference>
<keyword evidence="20" id="KW-1185">Reference proteome</keyword>
<dbReference type="EMBL" id="JAFBEB010000009">
    <property type="protein sequence ID" value="MBM7591141.1"/>
    <property type="molecule type" value="Genomic_DNA"/>
</dbReference>
<feature type="modified residue" description="4-aspartylphosphate" evidence="15">
    <location>
        <position position="763"/>
    </location>
</feature>
<keyword evidence="11" id="KW-0805">Transcription regulation</keyword>
<dbReference type="GO" id="GO:0003677">
    <property type="term" value="F:DNA binding"/>
    <property type="evidence" value="ECO:0007669"/>
    <property type="project" value="UniProtKB-KW"/>
</dbReference>
<evidence type="ECO:0000259" key="18">
    <source>
        <dbReference type="PROSITE" id="PS50110"/>
    </source>
</evidence>
<evidence type="ECO:0000256" key="1">
    <source>
        <dbReference type="ARBA" id="ARBA00000085"/>
    </source>
</evidence>
<evidence type="ECO:0000256" key="11">
    <source>
        <dbReference type="ARBA" id="ARBA00023015"/>
    </source>
</evidence>
<sequence>MPRKMIALLNFMLICLLLTVTYWLSPTVPLPSDSFTAKHGMLDLTEHGLGASGIVRLDGEWEFYPDQLLSPTDFQQQTDKPQTAAYVHVPQEWESYMTHDGAKFKAYGVGTFRLQVMLPPGNEKLYGFKVDNIKTAHRIYVNGREIGSNGIPGPAPESTAARNTPYSASFWTNSRTAEIIVQVANFEYYSGGISHSIYFGEQDEISYLRQYSISSDFIVVTGFLVLGIYFLSLYQMRNPEFSWLYFGLFCLASCLFTLSHGEKLLSLLLPSMSYSFFTRIQFVSGALTEIFLLMYARYSFPSLFVTNIMPVVLYLYTARFLLIFFTPVTVFTHLESVSWVCAFIAMIYVIYVMIVAAIRRIEGALYLVMSLIFLVTTALIICLENLQIADFYFFLPFATLCGVLFQVLYLSERFTNAFATVENLSERLMRADQLKDEFLSNTSHEMKTPLHAMINIAQSLIDGVAGKLNRQQTENLALIVSTGWRAARLINDILDLSRIKNNELVLNPRAIPLRPVVQFVIEFHRHLVKEKPIQFVDRLPDNLPPVDVDEDRLVQILSNLIGNSVKFTAEGEIVISARERNGFLAISVTDTGIGIPEDQRKSVFESYERADNVEGMYGGTGLGLSITRKLVELHGGRIEVESQLGKGSTFTFTLPISQKAERSANVSAGRIARSLQDTNELFDLSGQEQFDSFEQADYPMALFPKRMGENGPVVLIVDDDATNRQVLINILSMEGYTVITASTGAQALHELEQNSRIDLVILDWMMPEMSGIEACRQIRKRWSLSELPVLLLTARNRPEDRLAGFEVGANDFLGKPVEVGELRARIRTLINVKQSADALVDAEMAFLRAQIKPHFLFNTLSTIISVSHYDLNNAQHLLDRLSRYLRNSFDFQNKESLVPVEKELDLLQSYLFIEQVRFGDRLAVDFDLDERAKGLIPPLTIQPIVENAVRHGIMKREDGGKIRVSVTTDSSGLIIEVADNGIGISPERLDTLLHPEALLPRQGVGLLNIHRRLVHRYGEGLHIHSTLGEGTLVRFRVPADTTREEREENDAQRYFGR</sequence>
<evidence type="ECO:0000256" key="16">
    <source>
        <dbReference type="SAM" id="Phobius"/>
    </source>
</evidence>
<dbReference type="CDD" id="cd00082">
    <property type="entry name" value="HisKA"/>
    <property type="match status" value="1"/>
</dbReference>
<keyword evidence="13 16" id="KW-0472">Membrane</keyword>
<dbReference type="SUPFAM" id="SSF47384">
    <property type="entry name" value="Homodimeric domain of signal transducing histidine kinase"/>
    <property type="match status" value="1"/>
</dbReference>
<dbReference type="Pfam" id="PF06580">
    <property type="entry name" value="His_kinase"/>
    <property type="match status" value="1"/>
</dbReference>
<feature type="domain" description="Histidine kinase" evidence="17">
    <location>
        <begin position="441"/>
        <end position="658"/>
    </location>
</feature>
<feature type="transmembrane region" description="Helical" evidence="16">
    <location>
        <begin position="243"/>
        <end position="261"/>
    </location>
</feature>
<dbReference type="PROSITE" id="PS50110">
    <property type="entry name" value="RESPONSE_REGULATORY"/>
    <property type="match status" value="1"/>
</dbReference>
<dbReference type="InterPro" id="IPR010559">
    <property type="entry name" value="Sig_transdc_His_kin_internal"/>
</dbReference>
<gene>
    <name evidence="19" type="ORF">JOD01_002767</name>
</gene>
<reference evidence="19" key="1">
    <citation type="submission" date="2021-01" db="EMBL/GenBank/DDBJ databases">
        <title>Genomic Encyclopedia of Type Strains, Phase IV (KMG-IV): sequencing the most valuable type-strain genomes for metagenomic binning, comparative biology and taxonomic classification.</title>
        <authorList>
            <person name="Goeker M."/>
        </authorList>
    </citation>
    <scope>NUCLEOTIDE SEQUENCE</scope>
    <source>
        <strain evidence="19">DSM 25523</strain>
    </source>
</reference>
<evidence type="ECO:0000256" key="14">
    <source>
        <dbReference type="ARBA" id="ARBA00023163"/>
    </source>
</evidence>
<dbReference type="SUPFAM" id="SSF55874">
    <property type="entry name" value="ATPase domain of HSP90 chaperone/DNA topoisomerase II/histidine kinase"/>
    <property type="match status" value="2"/>
</dbReference>
<dbReference type="SMART" id="SM00388">
    <property type="entry name" value="HisKA"/>
    <property type="match status" value="1"/>
</dbReference>
<dbReference type="InterPro" id="IPR003661">
    <property type="entry name" value="HisK_dim/P_dom"/>
</dbReference>
<evidence type="ECO:0000313" key="20">
    <source>
        <dbReference type="Proteomes" id="UP000717624"/>
    </source>
</evidence>
<dbReference type="SUPFAM" id="SSF49785">
    <property type="entry name" value="Galactose-binding domain-like"/>
    <property type="match status" value="1"/>
</dbReference>
<evidence type="ECO:0000313" key="19">
    <source>
        <dbReference type="EMBL" id="MBM7591141.1"/>
    </source>
</evidence>
<keyword evidence="14" id="KW-0804">Transcription</keyword>
<evidence type="ECO:0000256" key="3">
    <source>
        <dbReference type="ARBA" id="ARBA00012438"/>
    </source>
</evidence>
<keyword evidence="6" id="KW-0808">Transferase</keyword>
<keyword evidence="9" id="KW-0067">ATP-binding</keyword>